<evidence type="ECO:0000259" key="3">
    <source>
        <dbReference type="PROSITE" id="PS50206"/>
    </source>
</evidence>
<protein>
    <submittedName>
        <fullName evidence="4">Sulfurtransferase</fullName>
    </submittedName>
</protein>
<sequence>MQVSAPSLRPATRAGLFRVIGVLLVMAATAVCCSPVAMAADLGLIDAAALKGNHAKWVVLDARPKADWEAGHIPGAIPFSWENYTRTDAKGVKYSSFPPQEVAVALAWLGIDEKTPVVVYGDADKSWGGEGYDVWLLSWLGHKGPIRLLNGGLQAWRGQNLPLVRGAEKPAARKARYRVSLKPQYQISTEEVQNGKGAYALVDVRSTFEWLKGRIPGAVHIPWEEFYTGKERRPLPAAELKKLLAKHGVDTSKPVVYYCLGGIRSGYAWTAHQLAGLPEAHNYKGGWAAWDKRSGQ</sequence>
<dbReference type="Proteomes" id="UP000798046">
    <property type="component" value="Unassembled WGS sequence"/>
</dbReference>
<name>A0ABQ6TP51_9BACT</name>
<evidence type="ECO:0000256" key="1">
    <source>
        <dbReference type="ARBA" id="ARBA00022737"/>
    </source>
</evidence>
<organism evidence="4 5">
    <name type="scientific">Oryzomonas sagensis</name>
    <dbReference type="NCBI Taxonomy" id="2603857"/>
    <lineage>
        <taxon>Bacteria</taxon>
        <taxon>Pseudomonadati</taxon>
        <taxon>Thermodesulfobacteriota</taxon>
        <taxon>Desulfuromonadia</taxon>
        <taxon>Geobacterales</taxon>
        <taxon>Geobacteraceae</taxon>
        <taxon>Oryzomonas</taxon>
    </lineage>
</organism>
<feature type="domain" description="Rhodanese" evidence="3">
    <location>
        <begin position="195"/>
        <end position="292"/>
    </location>
</feature>
<dbReference type="InterPro" id="IPR051126">
    <property type="entry name" value="Thiosulfate_sulfurtransferase"/>
</dbReference>
<proteinExistence type="predicted"/>
<dbReference type="InterPro" id="IPR001763">
    <property type="entry name" value="Rhodanese-like_dom"/>
</dbReference>
<dbReference type="SMART" id="SM00450">
    <property type="entry name" value="RHOD"/>
    <property type="match status" value="2"/>
</dbReference>
<dbReference type="PANTHER" id="PTHR43855:SF1">
    <property type="entry name" value="THIOSULFATE SULFURTRANSFERASE"/>
    <property type="match status" value="1"/>
</dbReference>
<reference evidence="4 5" key="1">
    <citation type="journal article" date="2020" name="Microorganisms">
        <title>Description of Three Novel Members in the Family Geobacteraceae, Oryzomonas japonicum gen. nov., sp. nov., Oryzomonas sagensis sp. nov., and Oryzomonas ruber sp. nov.</title>
        <authorList>
            <person name="Xu Z."/>
            <person name="Masuda Y."/>
            <person name="Hayakawa C."/>
            <person name="Ushijima N."/>
            <person name="Kawano K."/>
            <person name="Shiratori Y."/>
            <person name="Senoo K."/>
            <person name="Itoh H."/>
        </authorList>
    </citation>
    <scope>NUCLEOTIDE SEQUENCE [LARGE SCALE GENOMIC DNA]</scope>
    <source>
        <strain evidence="4 5">Red100</strain>
    </source>
</reference>
<dbReference type="Pfam" id="PF00581">
    <property type="entry name" value="Rhodanese"/>
    <property type="match status" value="2"/>
</dbReference>
<keyword evidence="1" id="KW-0677">Repeat</keyword>
<feature type="chain" id="PRO_5045906156" evidence="2">
    <location>
        <begin position="40"/>
        <end position="296"/>
    </location>
</feature>
<dbReference type="InterPro" id="IPR036873">
    <property type="entry name" value="Rhodanese-like_dom_sf"/>
</dbReference>
<accession>A0ABQ6TP51</accession>
<dbReference type="Gene3D" id="3.40.250.10">
    <property type="entry name" value="Rhodanese-like domain"/>
    <property type="match status" value="2"/>
</dbReference>
<evidence type="ECO:0000313" key="4">
    <source>
        <dbReference type="EMBL" id="KAB0670409.1"/>
    </source>
</evidence>
<dbReference type="EMBL" id="VZRA01000002">
    <property type="protein sequence ID" value="KAB0670409.1"/>
    <property type="molecule type" value="Genomic_DNA"/>
</dbReference>
<dbReference type="SUPFAM" id="SSF52821">
    <property type="entry name" value="Rhodanese/Cell cycle control phosphatase"/>
    <property type="match status" value="2"/>
</dbReference>
<evidence type="ECO:0000313" key="5">
    <source>
        <dbReference type="Proteomes" id="UP000798046"/>
    </source>
</evidence>
<dbReference type="PROSITE" id="PS50206">
    <property type="entry name" value="RHODANESE_3"/>
    <property type="match status" value="2"/>
</dbReference>
<feature type="domain" description="Rhodanese" evidence="3">
    <location>
        <begin position="53"/>
        <end position="165"/>
    </location>
</feature>
<dbReference type="PANTHER" id="PTHR43855">
    <property type="entry name" value="THIOSULFATE SULFURTRANSFERASE"/>
    <property type="match status" value="1"/>
</dbReference>
<comment type="caution">
    <text evidence="4">The sequence shown here is derived from an EMBL/GenBank/DDBJ whole genome shotgun (WGS) entry which is preliminary data.</text>
</comment>
<evidence type="ECO:0000256" key="2">
    <source>
        <dbReference type="SAM" id="SignalP"/>
    </source>
</evidence>
<keyword evidence="5" id="KW-1185">Reference proteome</keyword>
<keyword evidence="2" id="KW-0732">Signal</keyword>
<gene>
    <name evidence="4" type="ORF">F6V30_09670</name>
</gene>
<feature type="signal peptide" evidence="2">
    <location>
        <begin position="1"/>
        <end position="39"/>
    </location>
</feature>